<proteinExistence type="predicted"/>
<accession>A0A3S0IB61</accession>
<dbReference type="Gene3D" id="1.10.238.160">
    <property type="match status" value="1"/>
</dbReference>
<evidence type="ECO:0000313" key="2">
    <source>
        <dbReference type="Proteomes" id="UP000282060"/>
    </source>
</evidence>
<evidence type="ECO:0000313" key="1">
    <source>
        <dbReference type="EMBL" id="RTR31649.1"/>
    </source>
</evidence>
<dbReference type="RefSeq" id="WP_126506200.1">
    <property type="nucleotide sequence ID" value="NZ_RXNV01000005.1"/>
</dbReference>
<dbReference type="PANTHER" id="PTHR36154">
    <property type="entry name" value="DNA-BINDING TRANSCRIPTIONAL ACTIVATOR ALPA"/>
    <property type="match status" value="1"/>
</dbReference>
<keyword evidence="2" id="KW-1185">Reference proteome</keyword>
<dbReference type="Pfam" id="PF05930">
    <property type="entry name" value="Phage_AlpA"/>
    <property type="match status" value="1"/>
</dbReference>
<protein>
    <submittedName>
        <fullName evidence="1">AlpA family transcriptional regulator</fullName>
    </submittedName>
</protein>
<dbReference type="AlphaFoldDB" id="A0A3S0IB61"/>
<gene>
    <name evidence="1" type="ORF">EKG39_13115</name>
</gene>
<comment type="caution">
    <text evidence="1">The sequence shown here is derived from an EMBL/GenBank/DDBJ whole genome shotgun (WGS) entry which is preliminary data.</text>
</comment>
<dbReference type="Proteomes" id="UP000282060">
    <property type="component" value="Unassembled WGS sequence"/>
</dbReference>
<sequence length="129" mass="14859">MKRSDYEIVSNELSHIKSTTEGTIRALELNLKYINTIEAQLRTSIDKKALIATLTQPSLSRPDPKKQPSDLIKIKEVTQITSLSRSTIYTKINQQDFPQSISLSSRSVAWVRKEVEDWIQQKMVERLNK</sequence>
<dbReference type="InterPro" id="IPR052931">
    <property type="entry name" value="Prophage_regulatory_activator"/>
</dbReference>
<organism evidence="1 2">
    <name type="scientific">Shewanella atlantica</name>
    <dbReference type="NCBI Taxonomy" id="271099"/>
    <lineage>
        <taxon>Bacteria</taxon>
        <taxon>Pseudomonadati</taxon>
        <taxon>Pseudomonadota</taxon>
        <taxon>Gammaproteobacteria</taxon>
        <taxon>Alteromonadales</taxon>
        <taxon>Shewanellaceae</taxon>
        <taxon>Shewanella</taxon>
    </lineage>
</organism>
<dbReference type="OrthoDB" id="8455288at2"/>
<reference evidence="1 2" key="1">
    <citation type="submission" date="2018-12" db="EMBL/GenBank/DDBJ databases">
        <authorList>
            <person name="Yu L."/>
        </authorList>
    </citation>
    <scope>NUCLEOTIDE SEQUENCE [LARGE SCALE GENOMIC DNA]</scope>
    <source>
        <strain evidence="1 2">HAW-EB5</strain>
    </source>
</reference>
<dbReference type="PANTHER" id="PTHR36154:SF1">
    <property type="entry name" value="DNA-BINDING TRANSCRIPTIONAL ACTIVATOR ALPA"/>
    <property type="match status" value="1"/>
</dbReference>
<dbReference type="EMBL" id="RXNV01000005">
    <property type="protein sequence ID" value="RTR31649.1"/>
    <property type="molecule type" value="Genomic_DNA"/>
</dbReference>
<name>A0A3S0IB61_9GAMM</name>
<dbReference type="InterPro" id="IPR010260">
    <property type="entry name" value="AlpA"/>
</dbReference>